<dbReference type="Proteomes" id="UP000245998">
    <property type="component" value="Unassembled WGS sequence"/>
</dbReference>
<dbReference type="GO" id="GO:0031167">
    <property type="term" value="P:rRNA methylation"/>
    <property type="evidence" value="ECO:0007669"/>
    <property type="project" value="InterPro"/>
</dbReference>
<evidence type="ECO:0000313" key="3">
    <source>
        <dbReference type="EMBL" id="PWA13389.1"/>
    </source>
</evidence>
<dbReference type="EMBL" id="QCZG01000001">
    <property type="protein sequence ID" value="PWA13389.1"/>
    <property type="molecule type" value="Genomic_DNA"/>
</dbReference>
<keyword evidence="1 3" id="KW-0489">Methyltransferase</keyword>
<proteinExistence type="predicted"/>
<dbReference type="NCBIfam" id="TIGR00095">
    <property type="entry name" value="16S rRNA (guanine(966)-N(2))-methyltransferase RsmD"/>
    <property type="match status" value="1"/>
</dbReference>
<dbReference type="OrthoDB" id="9803017at2"/>
<dbReference type="CDD" id="cd02440">
    <property type="entry name" value="AdoMet_MTases"/>
    <property type="match status" value="1"/>
</dbReference>
<keyword evidence="2 3" id="KW-0808">Transferase</keyword>
<dbReference type="InterPro" id="IPR029063">
    <property type="entry name" value="SAM-dependent_MTases_sf"/>
</dbReference>
<protein>
    <submittedName>
        <fullName evidence="3">16S rRNA (Guanine(966)-N(2))-methyltransferase RsmD</fullName>
    </submittedName>
</protein>
<organism evidence="3 4">
    <name type="scientific">Pueribacillus theae</name>
    <dbReference type="NCBI Taxonomy" id="2171751"/>
    <lineage>
        <taxon>Bacteria</taxon>
        <taxon>Bacillati</taxon>
        <taxon>Bacillota</taxon>
        <taxon>Bacilli</taxon>
        <taxon>Bacillales</taxon>
        <taxon>Bacillaceae</taxon>
        <taxon>Pueribacillus</taxon>
    </lineage>
</organism>
<dbReference type="PANTHER" id="PTHR43542:SF1">
    <property type="entry name" value="METHYLTRANSFERASE"/>
    <property type="match status" value="1"/>
</dbReference>
<dbReference type="Pfam" id="PF03602">
    <property type="entry name" value="Cons_hypoth95"/>
    <property type="match status" value="1"/>
</dbReference>
<dbReference type="SUPFAM" id="SSF53335">
    <property type="entry name" value="S-adenosyl-L-methionine-dependent methyltransferases"/>
    <property type="match status" value="1"/>
</dbReference>
<sequence>MRIIAGKMKGLSIKAVPGHSTRPTTDKVRESIFNMIGPYFQNEVGLDLYAGSGALGIEALSRGFSKVIFVDRDYKAVQTINENLKRSHFKENAEVYRNDAKIALKALKKRNIFFSYIFLDPPYNKTTVSDIETIQSFGLLSHSGRIIVEHAKEFELHNQIGEIVRTKYETYGSTSISIFSYKMNTRGI</sequence>
<reference evidence="3 4" key="1">
    <citation type="submission" date="2018-04" db="EMBL/GenBank/DDBJ databases">
        <title>Camelliibacillus theae gen. nov., sp. nov., isolated from Pu'er tea.</title>
        <authorList>
            <person name="Niu L."/>
        </authorList>
    </citation>
    <scope>NUCLEOTIDE SEQUENCE [LARGE SCALE GENOMIC DNA]</scope>
    <source>
        <strain evidence="3 4">T8</strain>
    </source>
</reference>
<accession>A0A2U1K851</accession>
<comment type="caution">
    <text evidence="3">The sequence shown here is derived from an EMBL/GenBank/DDBJ whole genome shotgun (WGS) entry which is preliminary data.</text>
</comment>
<evidence type="ECO:0000256" key="1">
    <source>
        <dbReference type="ARBA" id="ARBA00022603"/>
    </source>
</evidence>
<evidence type="ECO:0000256" key="2">
    <source>
        <dbReference type="ARBA" id="ARBA00022679"/>
    </source>
</evidence>
<dbReference type="PANTHER" id="PTHR43542">
    <property type="entry name" value="METHYLTRANSFERASE"/>
    <property type="match status" value="1"/>
</dbReference>
<name>A0A2U1K851_9BACI</name>
<dbReference type="InterPro" id="IPR004398">
    <property type="entry name" value="RNA_MeTrfase_RsmD"/>
</dbReference>
<dbReference type="AlphaFoldDB" id="A0A2U1K851"/>
<gene>
    <name evidence="3" type="primary">rsmD</name>
    <name evidence="3" type="ORF">DCC39_00410</name>
</gene>
<dbReference type="RefSeq" id="WP_116552894.1">
    <property type="nucleotide sequence ID" value="NZ_QCZG01000001.1"/>
</dbReference>
<dbReference type="PIRSF" id="PIRSF004553">
    <property type="entry name" value="CHP00095"/>
    <property type="match status" value="1"/>
</dbReference>
<keyword evidence="4" id="KW-1185">Reference proteome</keyword>
<evidence type="ECO:0000313" key="4">
    <source>
        <dbReference type="Proteomes" id="UP000245998"/>
    </source>
</evidence>
<dbReference type="Gene3D" id="3.40.50.150">
    <property type="entry name" value="Vaccinia Virus protein VP39"/>
    <property type="match status" value="1"/>
</dbReference>
<dbReference type="GO" id="GO:0008168">
    <property type="term" value="F:methyltransferase activity"/>
    <property type="evidence" value="ECO:0007669"/>
    <property type="project" value="UniProtKB-KW"/>
</dbReference>